<evidence type="ECO:0000256" key="10">
    <source>
        <dbReference type="ARBA" id="ARBA00023136"/>
    </source>
</evidence>
<dbReference type="GO" id="GO:0016020">
    <property type="term" value="C:membrane"/>
    <property type="evidence" value="ECO:0000318"/>
    <property type="project" value="GO_Central"/>
</dbReference>
<accession>F6QVI1</accession>
<reference evidence="13" key="2">
    <citation type="journal article" date="2008" name="Genome Biol.">
        <title>Improved genome assembly and evidence-based global gene model set for the chordate Ciona intestinalis: new insight into intron and operon populations.</title>
        <authorList>
            <person name="Satou Y."/>
            <person name="Mineta K."/>
            <person name="Ogasawara M."/>
            <person name="Sasakura Y."/>
            <person name="Shoguchi E."/>
            <person name="Ueno K."/>
            <person name="Yamada L."/>
            <person name="Matsumoto J."/>
            <person name="Wasserscheid J."/>
            <person name="Dewar K."/>
            <person name="Wiley G.B."/>
            <person name="Macmil S.L."/>
            <person name="Roe B.A."/>
            <person name="Zeller R.W."/>
            <person name="Hastings K.E."/>
            <person name="Lemaire P."/>
            <person name="Lindquist E."/>
            <person name="Endo T."/>
            <person name="Hotta K."/>
            <person name="Inaba K."/>
        </authorList>
    </citation>
    <scope>NUCLEOTIDE SEQUENCE [LARGE SCALE GENOMIC DNA]</scope>
    <source>
        <strain evidence="13">wild type</strain>
    </source>
</reference>
<feature type="region of interest" description="Disordered" evidence="11">
    <location>
        <begin position="107"/>
        <end position="145"/>
    </location>
</feature>
<keyword evidence="7" id="KW-0653">Protein transport</keyword>
<keyword evidence="14" id="KW-1185">Reference proteome</keyword>
<dbReference type="GO" id="GO:0005783">
    <property type="term" value="C:endoplasmic reticulum"/>
    <property type="evidence" value="ECO:0000318"/>
    <property type="project" value="GO_Central"/>
</dbReference>
<dbReference type="OMA" id="CLLESPW"/>
<protein>
    <recommendedName>
        <fullName evidence="3">Translocation protein SEC62</fullName>
    </recommendedName>
</protein>
<keyword evidence="8 12" id="KW-1133">Transmembrane helix</keyword>
<feature type="compositionally biased region" description="Basic and acidic residues" evidence="11">
    <location>
        <begin position="129"/>
        <end position="142"/>
    </location>
</feature>
<evidence type="ECO:0000256" key="2">
    <source>
        <dbReference type="ARBA" id="ARBA00010604"/>
    </source>
</evidence>
<dbReference type="OrthoDB" id="200187at2759"/>
<evidence type="ECO:0000313" key="14">
    <source>
        <dbReference type="Proteomes" id="UP000008144"/>
    </source>
</evidence>
<feature type="region of interest" description="Disordered" evidence="11">
    <location>
        <begin position="269"/>
        <end position="345"/>
    </location>
</feature>
<dbReference type="InterPro" id="IPR004728">
    <property type="entry name" value="Sec62"/>
</dbReference>
<sequence length="345" mass="40171">MSERRKKKNKMGAQSEEPSKEELQMAKHVRFKTPKKNTIMQKQKVDYFVGSKAVDTLMNSKWAKSSKKGDAIISSREEAIIFMEKLLCSNLFYRVEKILKETKADKEKKNLKSKENEEDSKVKKRKKDKKVEENEKKETDEKKKKRKYKLQAHEEQVFYDSSDIYVWLYDPISPKTWFLGGVLLLGVIAATLFPIWPPSVRVGVYYLTVVGGFFVGGILGTALLRTILFGVIYVFTLGTHHLWVLPNLLEDVGFYDSFKPLYTYEYKGSKQETKESNEDEEEEKEDQDEKDDKEEPKDDPIKSEEEEKIARSTDEFSDESEPELEVQYEDSDYEIIDGKVPAKEE</sequence>
<dbReference type="InParanoid" id="A0A1W3JW59"/>
<feature type="compositionally biased region" description="Basic and acidic residues" evidence="11">
    <location>
        <begin position="336"/>
        <end position="345"/>
    </location>
</feature>
<feature type="compositionally biased region" description="Acidic residues" evidence="11">
    <location>
        <begin position="277"/>
        <end position="292"/>
    </location>
</feature>
<dbReference type="Proteomes" id="UP000008144">
    <property type="component" value="Chromosome 1"/>
</dbReference>
<reference evidence="14" key="1">
    <citation type="journal article" date="2002" name="Science">
        <title>The draft genome of Ciona intestinalis: insights into chordate and vertebrate origins.</title>
        <authorList>
            <person name="Dehal P."/>
            <person name="Satou Y."/>
            <person name="Campbell R.K."/>
            <person name="Chapman J."/>
            <person name="Degnan B."/>
            <person name="De Tomaso A."/>
            <person name="Davidson B."/>
            <person name="Di Gregorio A."/>
            <person name="Gelpke M."/>
            <person name="Goodstein D.M."/>
            <person name="Harafuji N."/>
            <person name="Hastings K.E."/>
            <person name="Ho I."/>
            <person name="Hotta K."/>
            <person name="Huang W."/>
            <person name="Kawashima T."/>
            <person name="Lemaire P."/>
            <person name="Martinez D."/>
            <person name="Meinertzhagen I.A."/>
            <person name="Necula S."/>
            <person name="Nonaka M."/>
            <person name="Putnam N."/>
            <person name="Rash S."/>
            <person name="Saiga H."/>
            <person name="Satake M."/>
            <person name="Terry A."/>
            <person name="Yamada L."/>
            <person name="Wang H.G."/>
            <person name="Awazu S."/>
            <person name="Azumi K."/>
            <person name="Boore J."/>
            <person name="Branno M."/>
            <person name="Chin-Bow S."/>
            <person name="DeSantis R."/>
            <person name="Doyle S."/>
            <person name="Francino P."/>
            <person name="Keys D.N."/>
            <person name="Haga S."/>
            <person name="Hayashi H."/>
            <person name="Hino K."/>
            <person name="Imai K.S."/>
            <person name="Inaba K."/>
            <person name="Kano S."/>
            <person name="Kobayashi K."/>
            <person name="Kobayashi M."/>
            <person name="Lee B.I."/>
            <person name="Makabe K.W."/>
            <person name="Manohar C."/>
            <person name="Matassi G."/>
            <person name="Medina M."/>
            <person name="Mochizuki Y."/>
            <person name="Mount S."/>
            <person name="Morishita T."/>
            <person name="Miura S."/>
            <person name="Nakayama A."/>
            <person name="Nishizaka S."/>
            <person name="Nomoto H."/>
            <person name="Ohta F."/>
            <person name="Oishi K."/>
            <person name="Rigoutsos I."/>
            <person name="Sano M."/>
            <person name="Sasaki A."/>
            <person name="Sasakura Y."/>
            <person name="Shoguchi E."/>
            <person name="Shin-i T."/>
            <person name="Spagnuolo A."/>
            <person name="Stainier D."/>
            <person name="Suzuki M.M."/>
            <person name="Tassy O."/>
            <person name="Takatori N."/>
            <person name="Tokuoka M."/>
            <person name="Yagi K."/>
            <person name="Yoshizaki F."/>
            <person name="Wada S."/>
            <person name="Zhang C."/>
            <person name="Hyatt P.D."/>
            <person name="Larimer F."/>
            <person name="Detter C."/>
            <person name="Doggett N."/>
            <person name="Glavina T."/>
            <person name="Hawkins T."/>
            <person name="Richardson P."/>
            <person name="Lucas S."/>
            <person name="Kohara Y."/>
            <person name="Levine M."/>
            <person name="Satoh N."/>
            <person name="Rokhsar D.S."/>
        </authorList>
    </citation>
    <scope>NUCLEOTIDE SEQUENCE [LARGE SCALE GENOMIC DNA]</scope>
</reference>
<keyword evidence="6" id="KW-0256">Endoplasmic reticulum</keyword>
<comment type="subcellular location">
    <subcellularLocation>
        <location evidence="1">Endoplasmic reticulum membrane</location>
        <topology evidence="1">Multi-pass membrane protein</topology>
    </subcellularLocation>
</comment>
<evidence type="ECO:0000256" key="8">
    <source>
        <dbReference type="ARBA" id="ARBA00022989"/>
    </source>
</evidence>
<evidence type="ECO:0000256" key="6">
    <source>
        <dbReference type="ARBA" id="ARBA00022824"/>
    </source>
</evidence>
<dbReference type="PANTHER" id="PTHR12443:SF9">
    <property type="entry name" value="TRANSLOCATION PROTEIN SEC62"/>
    <property type="match status" value="1"/>
</dbReference>
<reference evidence="13" key="3">
    <citation type="submission" date="2025-08" db="UniProtKB">
        <authorList>
            <consortium name="Ensembl"/>
        </authorList>
    </citation>
    <scope>IDENTIFICATION</scope>
</reference>
<feature type="compositionally biased region" description="Acidic residues" evidence="11">
    <location>
        <begin position="315"/>
        <end position="335"/>
    </location>
</feature>
<dbReference type="InterPro" id="IPR036388">
    <property type="entry name" value="WH-like_DNA-bd_sf"/>
</dbReference>
<dbReference type="FunCoup" id="A0A1W3JW59">
    <property type="interactions" value="576"/>
</dbReference>
<proteinExistence type="inferred from homology"/>
<feature type="transmembrane region" description="Helical" evidence="12">
    <location>
        <begin position="202"/>
        <end position="235"/>
    </location>
</feature>
<keyword evidence="5 12" id="KW-0812">Transmembrane</keyword>
<dbReference type="GO" id="GO:0005789">
    <property type="term" value="C:endoplasmic reticulum membrane"/>
    <property type="evidence" value="ECO:0007669"/>
    <property type="project" value="UniProtKB-SubCell"/>
</dbReference>
<dbReference type="RefSeq" id="XP_009862456.1">
    <property type="nucleotide sequence ID" value="XM_009864154.2"/>
</dbReference>
<dbReference type="GeneTree" id="ENSGT00390000002757"/>
<evidence type="ECO:0000256" key="3">
    <source>
        <dbReference type="ARBA" id="ARBA00021257"/>
    </source>
</evidence>
<evidence type="ECO:0000256" key="12">
    <source>
        <dbReference type="SAM" id="Phobius"/>
    </source>
</evidence>
<dbReference type="PANTHER" id="PTHR12443">
    <property type="entry name" value="TRANSLOCATION PROTEIN SEC62"/>
    <property type="match status" value="1"/>
</dbReference>
<feature type="compositionally biased region" description="Basic and acidic residues" evidence="11">
    <location>
        <begin position="293"/>
        <end position="314"/>
    </location>
</feature>
<dbReference type="STRING" id="7719.ENSCINP00000013540"/>
<evidence type="ECO:0000256" key="1">
    <source>
        <dbReference type="ARBA" id="ARBA00004477"/>
    </source>
</evidence>
<dbReference type="Pfam" id="PF03839">
    <property type="entry name" value="Sec62"/>
    <property type="match status" value="1"/>
</dbReference>
<organism evidence="13 14">
    <name type="scientific">Ciona intestinalis</name>
    <name type="common">Transparent sea squirt</name>
    <name type="synonym">Ascidia intestinalis</name>
    <dbReference type="NCBI Taxonomy" id="7719"/>
    <lineage>
        <taxon>Eukaryota</taxon>
        <taxon>Metazoa</taxon>
        <taxon>Chordata</taxon>
        <taxon>Tunicata</taxon>
        <taxon>Ascidiacea</taxon>
        <taxon>Phlebobranchia</taxon>
        <taxon>Cionidae</taxon>
        <taxon>Ciona</taxon>
    </lineage>
</organism>
<feature type="compositionally biased region" description="Basic and acidic residues" evidence="11">
    <location>
        <begin position="107"/>
        <end position="121"/>
    </location>
</feature>
<evidence type="ECO:0000313" key="13">
    <source>
        <dbReference type="Ensembl" id="ENSCINP00000013540.3"/>
    </source>
</evidence>
<dbReference type="EMBL" id="EAAA01000337">
    <property type="status" value="NOT_ANNOTATED_CDS"/>
    <property type="molecule type" value="Genomic_DNA"/>
</dbReference>
<evidence type="ECO:0000256" key="7">
    <source>
        <dbReference type="ARBA" id="ARBA00022927"/>
    </source>
</evidence>
<accession>A0A1W3JW59</accession>
<feature type="region of interest" description="Disordered" evidence="11">
    <location>
        <begin position="1"/>
        <end position="35"/>
    </location>
</feature>
<evidence type="ECO:0000256" key="4">
    <source>
        <dbReference type="ARBA" id="ARBA00022448"/>
    </source>
</evidence>
<gene>
    <name evidence="13" type="primary">LOC100178586</name>
</gene>
<reference evidence="13" key="4">
    <citation type="submission" date="2025-09" db="UniProtKB">
        <authorList>
            <consortium name="Ensembl"/>
        </authorList>
    </citation>
    <scope>IDENTIFICATION</scope>
</reference>
<keyword evidence="10 12" id="KW-0472">Membrane</keyword>
<feature type="transmembrane region" description="Helical" evidence="12">
    <location>
        <begin position="177"/>
        <end position="196"/>
    </location>
</feature>
<evidence type="ECO:0000256" key="5">
    <source>
        <dbReference type="ARBA" id="ARBA00022692"/>
    </source>
</evidence>
<dbReference type="GO" id="GO:0031204">
    <property type="term" value="P:post-translational protein targeting to membrane, translocation"/>
    <property type="evidence" value="ECO:0000318"/>
    <property type="project" value="GO_Central"/>
</dbReference>
<evidence type="ECO:0000256" key="11">
    <source>
        <dbReference type="SAM" id="MobiDB-lite"/>
    </source>
</evidence>
<evidence type="ECO:0000256" key="9">
    <source>
        <dbReference type="ARBA" id="ARBA00023010"/>
    </source>
</evidence>
<comment type="similarity">
    <text evidence="2">Belongs to the SEC62 family.</text>
</comment>
<dbReference type="Gene3D" id="1.10.10.10">
    <property type="entry name" value="Winged helix-like DNA-binding domain superfamily/Winged helix DNA-binding domain"/>
    <property type="match status" value="1"/>
</dbReference>
<dbReference type="GeneID" id="100178586"/>
<name>A0A1W3JW59_CIOIN</name>
<keyword evidence="4" id="KW-0813">Transport</keyword>
<feature type="compositionally biased region" description="Basic residues" evidence="11">
    <location>
        <begin position="1"/>
        <end position="10"/>
    </location>
</feature>
<dbReference type="AlphaFoldDB" id="A0A1W3JW59"/>
<keyword evidence="9" id="KW-0811">Translocation</keyword>
<dbReference type="Ensembl" id="ENSCINT00000013540.3">
    <property type="protein sequence ID" value="ENSCINP00000013540.3"/>
    <property type="gene ID" value="ENSCING00000006586.3"/>
</dbReference>